<dbReference type="EMBL" id="CP003359">
    <property type="protein sequence ID" value="AGB40332.1"/>
    <property type="molecule type" value="Genomic_DNA"/>
</dbReference>
<dbReference type="AlphaFoldDB" id="L0K504"/>
<dbReference type="GO" id="GO:0016829">
    <property type="term" value="F:lyase activity"/>
    <property type="evidence" value="ECO:0007669"/>
    <property type="project" value="UniProtKB-KW"/>
</dbReference>
<dbReference type="STRING" id="748449.Halha_0323"/>
<dbReference type="Gene3D" id="3.40.640.10">
    <property type="entry name" value="Type I PLP-dependent aspartate aminotransferase-like (Major domain)"/>
    <property type="match status" value="1"/>
</dbReference>
<dbReference type="InterPro" id="IPR000192">
    <property type="entry name" value="Aminotrans_V_dom"/>
</dbReference>
<dbReference type="InterPro" id="IPR015424">
    <property type="entry name" value="PyrdxlP-dep_Trfase"/>
</dbReference>
<accession>L0K504</accession>
<dbReference type="GO" id="GO:0031071">
    <property type="term" value="F:cysteine desulfurase activity"/>
    <property type="evidence" value="ECO:0007669"/>
    <property type="project" value="UniProtKB-EC"/>
</dbReference>
<dbReference type="Gene3D" id="3.90.1150.10">
    <property type="entry name" value="Aspartate Aminotransferase, domain 1"/>
    <property type="match status" value="1"/>
</dbReference>
<dbReference type="InterPro" id="IPR015422">
    <property type="entry name" value="PyrdxlP-dep_Trfase_small"/>
</dbReference>
<dbReference type="OrthoDB" id="9804366at2"/>
<organism evidence="7 8">
    <name type="scientific">Halobacteroides halobius (strain ATCC 35273 / DSM 5150 / MD-1)</name>
    <dbReference type="NCBI Taxonomy" id="748449"/>
    <lineage>
        <taxon>Bacteria</taxon>
        <taxon>Bacillati</taxon>
        <taxon>Bacillota</taxon>
        <taxon>Clostridia</taxon>
        <taxon>Halanaerobiales</taxon>
        <taxon>Halobacteroidaceae</taxon>
        <taxon>Halobacteroides</taxon>
    </lineage>
</organism>
<dbReference type="PROSITE" id="PS00595">
    <property type="entry name" value="AA_TRANSFER_CLASS_5"/>
    <property type="match status" value="1"/>
</dbReference>
<dbReference type="PATRIC" id="fig|748449.3.peg.304"/>
<evidence type="ECO:0000313" key="7">
    <source>
        <dbReference type="EMBL" id="AGB40332.1"/>
    </source>
</evidence>
<keyword evidence="7" id="KW-0456">Lyase</keyword>
<evidence type="ECO:0000259" key="6">
    <source>
        <dbReference type="Pfam" id="PF00266"/>
    </source>
</evidence>
<dbReference type="SUPFAM" id="SSF53383">
    <property type="entry name" value="PLP-dependent transferases"/>
    <property type="match status" value="1"/>
</dbReference>
<dbReference type="KEGG" id="hhl:Halha_0323"/>
<comment type="similarity">
    <text evidence="2">Belongs to the class-V pyridoxal-phosphate-dependent aminotransferase family. Csd subfamily.</text>
</comment>
<reference evidence="8" key="1">
    <citation type="submission" date="2012-02" db="EMBL/GenBank/DDBJ databases">
        <title>The complete genome of Halobacteroides halobius DSM 5150.</title>
        <authorList>
            <person name="Lucas S."/>
            <person name="Copeland A."/>
            <person name="Lapidus A."/>
            <person name="Glavina del Rio T."/>
            <person name="Dalin E."/>
            <person name="Tice H."/>
            <person name="Bruce D."/>
            <person name="Goodwin L."/>
            <person name="Pitluck S."/>
            <person name="Peters L."/>
            <person name="Mikhailova N."/>
            <person name="Gu W."/>
            <person name="Kyrpides N."/>
            <person name="Mavromatis K."/>
            <person name="Ivanova N."/>
            <person name="Brettin T."/>
            <person name="Detter J.C."/>
            <person name="Han C."/>
            <person name="Larimer F."/>
            <person name="Land M."/>
            <person name="Hauser L."/>
            <person name="Markowitz V."/>
            <person name="Cheng J.-F."/>
            <person name="Hugenholtz P."/>
            <person name="Woyke T."/>
            <person name="Wu D."/>
            <person name="Tindall B."/>
            <person name="Pomrenke H."/>
            <person name="Brambilla E."/>
            <person name="Klenk H.-P."/>
            <person name="Eisen J.A."/>
        </authorList>
    </citation>
    <scope>NUCLEOTIDE SEQUENCE [LARGE SCALE GENOMIC DNA]</scope>
    <source>
        <strain evidence="8">ATCC 35273 / DSM 5150 / MD-1</strain>
    </source>
</reference>
<feature type="domain" description="Aminotransferase class V" evidence="6">
    <location>
        <begin position="32"/>
        <end position="427"/>
    </location>
</feature>
<dbReference type="Proteomes" id="UP000010880">
    <property type="component" value="Chromosome"/>
</dbReference>
<dbReference type="InterPro" id="IPR015421">
    <property type="entry name" value="PyrdxlP-dep_Trfase_major"/>
</dbReference>
<proteinExistence type="inferred from homology"/>
<evidence type="ECO:0000256" key="2">
    <source>
        <dbReference type="ARBA" id="ARBA00010447"/>
    </source>
</evidence>
<dbReference type="InterPro" id="IPR020578">
    <property type="entry name" value="Aminotrans_V_PyrdxlP_BS"/>
</dbReference>
<keyword evidence="8" id="KW-1185">Reference proteome</keyword>
<evidence type="ECO:0000313" key="8">
    <source>
        <dbReference type="Proteomes" id="UP000010880"/>
    </source>
</evidence>
<dbReference type="Pfam" id="PF00266">
    <property type="entry name" value="Aminotran_5"/>
    <property type="match status" value="1"/>
</dbReference>
<dbReference type="PANTHER" id="PTHR43586:SF8">
    <property type="entry name" value="CYSTEINE DESULFURASE 1, CHLOROPLASTIC"/>
    <property type="match status" value="1"/>
</dbReference>
<gene>
    <name evidence="7" type="ordered locus">Halha_0323</name>
</gene>
<sequence length="471" mass="52826">MFERSFASLIRKEIIGLDTQVPLMNNGFTKYVNFDNAASTPAFKVSYYKVKKFLHWYSNVHRGAGFKSQIATKIYDDVHNIVANFIGADKDKNTTIFVKNTTEAINKLSYSLNLSDGDIVITTLMEHHSNILPWRNKAKVIYLQLNENGRLDLTDLKSKLEKYGKRVKLVAICGASNVTGYINPIHKIARVVHNYNSQLLVDAAQLIPHRPIDIKSNNNPEHIDYLAFSAHKMYAPFGTGVLVGPKDTFLQQGPDYSGGGTIKAVTLDDTIWANLPDKEEAGTPNIIGAVALGATIKFLEKIGFKKIVKHENKLLNYTLDQLQQLEEVKLYGAMKTGNAKKQVGVIPFNITSIPHSLVAAILANEAGIGVRNGCFCAHPYIHYLLGLTDKEINQSKKALAQEDYSQKPGLVRISFGSYNTTKEIDHLINTLQKIIKRQQSGFDLTKNYEFDSTSGEYMPKKDFNYDHFFKL</sequence>
<name>L0K504_HALHC</name>
<evidence type="ECO:0000256" key="5">
    <source>
        <dbReference type="RuleBase" id="RU004504"/>
    </source>
</evidence>
<evidence type="ECO:0000256" key="1">
    <source>
        <dbReference type="ARBA" id="ARBA00001933"/>
    </source>
</evidence>
<dbReference type="RefSeq" id="WP_015326058.1">
    <property type="nucleotide sequence ID" value="NC_019978.1"/>
</dbReference>
<dbReference type="PANTHER" id="PTHR43586">
    <property type="entry name" value="CYSTEINE DESULFURASE"/>
    <property type="match status" value="1"/>
</dbReference>
<dbReference type="eggNOG" id="COG0520">
    <property type="taxonomic scope" value="Bacteria"/>
</dbReference>
<protein>
    <submittedName>
        <fullName evidence="7">Selenocysteine lyase</fullName>
    </submittedName>
</protein>
<evidence type="ECO:0000256" key="3">
    <source>
        <dbReference type="ARBA" id="ARBA00022898"/>
    </source>
</evidence>
<comment type="catalytic activity">
    <reaction evidence="4">
        <text>(sulfur carrier)-H + L-cysteine = (sulfur carrier)-SH + L-alanine</text>
        <dbReference type="Rhea" id="RHEA:43892"/>
        <dbReference type="Rhea" id="RHEA-COMP:14737"/>
        <dbReference type="Rhea" id="RHEA-COMP:14739"/>
        <dbReference type="ChEBI" id="CHEBI:29917"/>
        <dbReference type="ChEBI" id="CHEBI:35235"/>
        <dbReference type="ChEBI" id="CHEBI:57972"/>
        <dbReference type="ChEBI" id="CHEBI:64428"/>
        <dbReference type="EC" id="2.8.1.7"/>
    </reaction>
</comment>
<dbReference type="HOGENOM" id="CLU_003433_2_0_9"/>
<evidence type="ECO:0000256" key="4">
    <source>
        <dbReference type="ARBA" id="ARBA00050776"/>
    </source>
</evidence>
<keyword evidence="3" id="KW-0663">Pyridoxal phosphate</keyword>
<comment type="cofactor">
    <cofactor evidence="1 5">
        <name>pyridoxal 5'-phosphate</name>
        <dbReference type="ChEBI" id="CHEBI:597326"/>
    </cofactor>
</comment>